<dbReference type="InterPro" id="IPR005145">
    <property type="entry name" value="Sua5_C"/>
</dbReference>
<feature type="binding site" evidence="14">
    <location>
        <position position="147"/>
    </location>
    <ligand>
        <name>ATP</name>
        <dbReference type="ChEBI" id="CHEBI:30616"/>
    </ligand>
</feature>
<dbReference type="EMBL" id="CP002582">
    <property type="protein sequence ID" value="ADZ85365.1"/>
    <property type="molecule type" value="Genomic_DNA"/>
</dbReference>
<evidence type="ECO:0000256" key="14">
    <source>
        <dbReference type="PIRSR" id="PIRSR004930-1"/>
    </source>
</evidence>
<dbReference type="GO" id="GO:0005524">
    <property type="term" value="F:ATP binding"/>
    <property type="evidence" value="ECO:0007669"/>
    <property type="project" value="UniProtKB-UniRule"/>
</dbReference>
<dbReference type="AlphaFoldDB" id="F2JH25"/>
<dbReference type="PROSITE" id="PS51163">
    <property type="entry name" value="YRDC"/>
    <property type="match status" value="1"/>
</dbReference>
<accession>F2JH25</accession>
<dbReference type="InterPro" id="IPR038385">
    <property type="entry name" value="Sua5/YwlC_C"/>
</dbReference>
<dbReference type="GO" id="GO:0000049">
    <property type="term" value="F:tRNA binding"/>
    <property type="evidence" value="ECO:0007669"/>
    <property type="project" value="TreeGrafter"/>
</dbReference>
<keyword evidence="8 13" id="KW-0548">Nucleotidyltransferase</keyword>
<dbReference type="GO" id="GO:0008033">
    <property type="term" value="P:tRNA processing"/>
    <property type="evidence" value="ECO:0007669"/>
    <property type="project" value="UniProtKB-KW"/>
</dbReference>
<keyword evidence="6 13" id="KW-0808">Transferase</keyword>
<protein>
    <recommendedName>
        <fullName evidence="4 13">Threonylcarbamoyl-AMP synthase</fullName>
        <shortName evidence="13">TC-AMP synthase</shortName>
        <ecNumber evidence="3 13">2.7.7.87</ecNumber>
    </recommendedName>
    <alternativeName>
        <fullName evidence="11 13">L-threonylcarbamoyladenylate synthase</fullName>
    </alternativeName>
</protein>
<dbReference type="STRING" id="642492.Clole_3682"/>
<proteinExistence type="inferred from homology"/>
<feature type="binding site" evidence="14">
    <location>
        <position position="233"/>
    </location>
    <ligand>
        <name>ATP</name>
        <dbReference type="ChEBI" id="CHEBI:30616"/>
    </ligand>
</feature>
<keyword evidence="9 13" id="KW-0547">Nucleotide-binding</keyword>
<comment type="similarity">
    <text evidence="2 13">Belongs to the SUA5 family.</text>
</comment>
<name>F2JH25_CELLD</name>
<evidence type="ECO:0000256" key="8">
    <source>
        <dbReference type="ARBA" id="ARBA00022695"/>
    </source>
</evidence>
<comment type="function">
    <text evidence="13">Required for the formation of a threonylcarbamoyl group on adenosine at position 37 (t(6)A37) in tRNAs that read codons beginning with adenine.</text>
</comment>
<dbReference type="KEGG" id="cle:Clole_3682"/>
<dbReference type="Proteomes" id="UP000008467">
    <property type="component" value="Chromosome"/>
</dbReference>
<feature type="binding site" evidence="14">
    <location>
        <position position="191"/>
    </location>
    <ligand>
        <name>ATP</name>
        <dbReference type="ChEBI" id="CHEBI:30616"/>
    </ligand>
</feature>
<dbReference type="HOGENOM" id="CLU_031397_0_0_9"/>
<dbReference type="InterPro" id="IPR017945">
    <property type="entry name" value="DHBP_synth_RibB-like_a/b_dom"/>
</dbReference>
<evidence type="ECO:0000256" key="5">
    <source>
        <dbReference type="ARBA" id="ARBA00022490"/>
    </source>
</evidence>
<feature type="binding site" evidence="14">
    <location>
        <position position="58"/>
    </location>
    <ligand>
        <name>ATP</name>
        <dbReference type="ChEBI" id="CHEBI:30616"/>
    </ligand>
</feature>
<reference evidence="16 17" key="1">
    <citation type="journal article" date="2011" name="J. Bacteriol.">
        <title>Complete genome sequence of the cellulose-degrading bacterium Cellulosilyticum lentocellum.</title>
        <authorList>
            <consortium name="US DOE Joint Genome Institute"/>
            <person name="Miller D.A."/>
            <person name="Suen G."/>
            <person name="Bruce D."/>
            <person name="Copeland A."/>
            <person name="Cheng J.F."/>
            <person name="Detter C."/>
            <person name="Goodwin L.A."/>
            <person name="Han C.S."/>
            <person name="Hauser L.J."/>
            <person name="Land M.L."/>
            <person name="Lapidus A."/>
            <person name="Lucas S."/>
            <person name="Meincke L."/>
            <person name="Pitluck S."/>
            <person name="Tapia R."/>
            <person name="Teshima H."/>
            <person name="Woyke T."/>
            <person name="Fox B.G."/>
            <person name="Angert E.R."/>
            <person name="Currie C.R."/>
        </authorList>
    </citation>
    <scope>NUCLEOTIDE SEQUENCE [LARGE SCALE GENOMIC DNA]</scope>
    <source>
        <strain evidence="17">ATCC 49066 / DSM 5427 / NCIMB 11756 / RHM5</strain>
    </source>
</reference>
<dbReference type="EC" id="2.7.7.87" evidence="3 13"/>
<dbReference type="InterPro" id="IPR050156">
    <property type="entry name" value="TC-AMP_synthase_SUA5"/>
</dbReference>
<dbReference type="GO" id="GO:0006450">
    <property type="term" value="P:regulation of translational fidelity"/>
    <property type="evidence" value="ECO:0007669"/>
    <property type="project" value="TreeGrafter"/>
</dbReference>
<dbReference type="Gene3D" id="3.90.870.10">
    <property type="entry name" value="DHBP synthase"/>
    <property type="match status" value="1"/>
</dbReference>
<keyword evidence="17" id="KW-1185">Reference proteome</keyword>
<feature type="binding site" evidence="14">
    <location>
        <position position="63"/>
    </location>
    <ligand>
        <name>ATP</name>
        <dbReference type="ChEBI" id="CHEBI:30616"/>
    </ligand>
</feature>
<dbReference type="PANTHER" id="PTHR17490:SF16">
    <property type="entry name" value="THREONYLCARBAMOYL-AMP SYNTHASE"/>
    <property type="match status" value="1"/>
</dbReference>
<evidence type="ECO:0000256" key="12">
    <source>
        <dbReference type="ARBA" id="ARBA00048366"/>
    </source>
</evidence>
<dbReference type="GO" id="GO:0003725">
    <property type="term" value="F:double-stranded RNA binding"/>
    <property type="evidence" value="ECO:0007669"/>
    <property type="project" value="UniProtKB-UniRule"/>
</dbReference>
<dbReference type="SUPFAM" id="SSF55821">
    <property type="entry name" value="YrdC/RibB"/>
    <property type="match status" value="1"/>
</dbReference>
<dbReference type="InterPro" id="IPR006070">
    <property type="entry name" value="Sua5-like_dom"/>
</dbReference>
<gene>
    <name evidence="16" type="ordered locus">Clole_3682</name>
</gene>
<dbReference type="eggNOG" id="COG0009">
    <property type="taxonomic scope" value="Bacteria"/>
</dbReference>
<dbReference type="Pfam" id="PF01300">
    <property type="entry name" value="Sua5_yciO_yrdC"/>
    <property type="match status" value="1"/>
</dbReference>
<dbReference type="PIRSF" id="PIRSF004930">
    <property type="entry name" value="Tln_factor_SUA5"/>
    <property type="match status" value="1"/>
</dbReference>
<comment type="subcellular location">
    <subcellularLocation>
        <location evidence="1 13">Cytoplasm</location>
    </subcellularLocation>
</comment>
<feature type="binding site" evidence="14">
    <location>
        <position position="177"/>
    </location>
    <ligand>
        <name>L-threonine</name>
        <dbReference type="ChEBI" id="CHEBI:57926"/>
    </ligand>
</feature>
<feature type="binding site" evidence="14">
    <location>
        <position position="139"/>
    </location>
    <ligand>
        <name>ATP</name>
        <dbReference type="ChEBI" id="CHEBI:30616"/>
    </ligand>
</feature>
<evidence type="ECO:0000256" key="7">
    <source>
        <dbReference type="ARBA" id="ARBA00022694"/>
    </source>
</evidence>
<evidence type="ECO:0000256" key="11">
    <source>
        <dbReference type="ARBA" id="ARBA00029774"/>
    </source>
</evidence>
<sequence>MKTSIITDTTALLEAANILQQGGLVASPTETVYGLCANALNENAVKNIYKAKGRPSDNPLIVHIADLEMLSPLVEEVPPMARTLMEHFWPGPLTLIFKASSLVPKVVTGGLDTVAIRFPSHPIIQQLIKASGLPLAAPSANTSGKPSPTNASRVIEDLEGKIDAIIVGDSSKYGVESTVVDTTGEVATILRPGGITAEMIEAVLGSVTIDPAISHALKEGELPKAPGMKYIHYSPNAEVIIVDGEESLVISKMNELIVSAHSQGKKVGVLATDETKEHFKADLVISAGTTKNLTTIAAHLFEALRTFDDADIDIVYSLAFPKKGIGNAIMNRLEKSAGYHIIKL</sequence>
<evidence type="ECO:0000256" key="9">
    <source>
        <dbReference type="ARBA" id="ARBA00022741"/>
    </source>
</evidence>
<dbReference type="RefSeq" id="WP_013658641.1">
    <property type="nucleotide sequence ID" value="NC_015275.1"/>
</dbReference>
<evidence type="ECO:0000259" key="15">
    <source>
        <dbReference type="PROSITE" id="PS51163"/>
    </source>
</evidence>
<feature type="binding site" evidence="14">
    <location>
        <position position="31"/>
    </location>
    <ligand>
        <name>L-threonine</name>
        <dbReference type="ChEBI" id="CHEBI:57926"/>
    </ligand>
</feature>
<organism evidence="16 17">
    <name type="scientific">Cellulosilyticum lentocellum (strain ATCC 49066 / DSM 5427 / NCIMB 11756 / RHM5)</name>
    <name type="common">Clostridium lentocellum</name>
    <dbReference type="NCBI Taxonomy" id="642492"/>
    <lineage>
        <taxon>Bacteria</taxon>
        <taxon>Bacillati</taxon>
        <taxon>Bacillota</taxon>
        <taxon>Clostridia</taxon>
        <taxon>Lachnospirales</taxon>
        <taxon>Cellulosilyticaceae</taxon>
        <taxon>Cellulosilyticum</taxon>
    </lineage>
</organism>
<evidence type="ECO:0000256" key="3">
    <source>
        <dbReference type="ARBA" id="ARBA00012584"/>
    </source>
</evidence>
<evidence type="ECO:0000313" key="16">
    <source>
        <dbReference type="EMBL" id="ADZ85365.1"/>
    </source>
</evidence>
<feature type="binding site" evidence="14">
    <location>
        <position position="117"/>
    </location>
    <ligand>
        <name>L-threonine</name>
        <dbReference type="ChEBI" id="CHEBI:57926"/>
    </ligand>
</feature>
<feature type="domain" description="YrdC-like" evidence="15">
    <location>
        <begin position="9"/>
        <end position="195"/>
    </location>
</feature>
<dbReference type="Pfam" id="PF03481">
    <property type="entry name" value="Sua5_C"/>
    <property type="match status" value="1"/>
</dbReference>
<evidence type="ECO:0000256" key="6">
    <source>
        <dbReference type="ARBA" id="ARBA00022679"/>
    </source>
</evidence>
<feature type="binding site" evidence="14">
    <location>
        <position position="137"/>
    </location>
    <ligand>
        <name>L-threonine</name>
        <dbReference type="ChEBI" id="CHEBI:57926"/>
    </ligand>
</feature>
<keyword evidence="10 13" id="KW-0067">ATP-binding</keyword>
<dbReference type="InterPro" id="IPR010923">
    <property type="entry name" value="T(6)A37_SUA5"/>
</dbReference>
<evidence type="ECO:0000256" key="13">
    <source>
        <dbReference type="PIRNR" id="PIRNR004930"/>
    </source>
</evidence>
<dbReference type="GO" id="GO:0005737">
    <property type="term" value="C:cytoplasm"/>
    <property type="evidence" value="ECO:0007669"/>
    <property type="project" value="UniProtKB-SubCell"/>
</dbReference>
<evidence type="ECO:0000256" key="4">
    <source>
        <dbReference type="ARBA" id="ARBA00015492"/>
    </source>
</evidence>
<keyword evidence="7 13" id="KW-0819">tRNA processing</keyword>
<dbReference type="PANTHER" id="PTHR17490">
    <property type="entry name" value="SUA5"/>
    <property type="match status" value="1"/>
</dbReference>
<dbReference type="GO" id="GO:0061710">
    <property type="term" value="F:L-threonylcarbamoyladenylate synthase"/>
    <property type="evidence" value="ECO:0007669"/>
    <property type="project" value="UniProtKB-EC"/>
</dbReference>
<feature type="binding site" evidence="14">
    <location>
        <position position="54"/>
    </location>
    <ligand>
        <name>ATP</name>
        <dbReference type="ChEBI" id="CHEBI:30616"/>
    </ligand>
</feature>
<dbReference type="FunFam" id="3.40.50.11030:FF:000001">
    <property type="entry name" value="Threonylcarbamoyl-AMP synthase"/>
    <property type="match status" value="1"/>
</dbReference>
<evidence type="ECO:0000256" key="1">
    <source>
        <dbReference type="ARBA" id="ARBA00004496"/>
    </source>
</evidence>
<comment type="catalytic activity">
    <reaction evidence="12 13">
        <text>L-threonine + hydrogencarbonate + ATP = L-threonylcarbamoyladenylate + diphosphate + H2O</text>
        <dbReference type="Rhea" id="RHEA:36407"/>
        <dbReference type="ChEBI" id="CHEBI:15377"/>
        <dbReference type="ChEBI" id="CHEBI:17544"/>
        <dbReference type="ChEBI" id="CHEBI:30616"/>
        <dbReference type="ChEBI" id="CHEBI:33019"/>
        <dbReference type="ChEBI" id="CHEBI:57926"/>
        <dbReference type="ChEBI" id="CHEBI:73682"/>
        <dbReference type="EC" id="2.7.7.87"/>
    </reaction>
</comment>
<feature type="binding site" evidence="14">
    <location>
        <position position="113"/>
    </location>
    <ligand>
        <name>ATP</name>
        <dbReference type="ChEBI" id="CHEBI:30616"/>
    </ligand>
</feature>
<evidence type="ECO:0000256" key="10">
    <source>
        <dbReference type="ARBA" id="ARBA00022840"/>
    </source>
</evidence>
<keyword evidence="5 13" id="KW-0963">Cytoplasm</keyword>
<dbReference type="NCBIfam" id="TIGR00057">
    <property type="entry name" value="L-threonylcarbamoyladenylate synthase"/>
    <property type="match status" value="1"/>
</dbReference>
<dbReference type="Gene3D" id="3.40.50.11030">
    <property type="entry name" value="Threonylcarbamoyl-AMP synthase, C-terminal domain"/>
    <property type="match status" value="1"/>
</dbReference>
<dbReference type="FunFam" id="3.90.870.10:FF:000009">
    <property type="entry name" value="Threonylcarbamoyl-AMP synthase, putative"/>
    <property type="match status" value="1"/>
</dbReference>
<evidence type="ECO:0000313" key="17">
    <source>
        <dbReference type="Proteomes" id="UP000008467"/>
    </source>
</evidence>
<evidence type="ECO:0000256" key="2">
    <source>
        <dbReference type="ARBA" id="ARBA00007663"/>
    </source>
</evidence>